<evidence type="ECO:0000256" key="5">
    <source>
        <dbReference type="ARBA" id="ARBA00023239"/>
    </source>
</evidence>
<evidence type="ECO:0000259" key="8">
    <source>
        <dbReference type="PROSITE" id="PS51144"/>
    </source>
</evidence>
<evidence type="ECO:0000256" key="4">
    <source>
        <dbReference type="ARBA" id="ARBA00022833"/>
    </source>
</evidence>
<reference evidence="9 10" key="1">
    <citation type="submission" date="2017-07" db="EMBL/GenBank/DDBJ databases">
        <title>Elstera cyanobacteriorum sp. nov., a novel bacterium isolated from cyanobacterial aggregates in a eutrophic lake.</title>
        <authorList>
            <person name="Cai H."/>
        </authorList>
    </citation>
    <scope>NUCLEOTIDE SEQUENCE [LARGE SCALE GENOMIC DNA]</scope>
    <source>
        <strain evidence="9 10">TH019</strain>
    </source>
</reference>
<keyword evidence="7" id="KW-0732">Signal</keyword>
<keyword evidence="3" id="KW-0479">Metal-binding</keyword>
<dbReference type="PANTHER" id="PTHR18952:SF265">
    <property type="entry name" value="CARBONIC ANHYDRASE"/>
    <property type="match status" value="1"/>
</dbReference>
<keyword evidence="5" id="KW-0456">Lyase</keyword>
<name>A0A255XLT7_9PROT</name>
<gene>
    <name evidence="9" type="ORF">CHR90_15435</name>
</gene>
<protein>
    <recommendedName>
        <fullName evidence="2">carbonic anhydrase</fullName>
        <ecNumber evidence="2">4.2.1.1</ecNumber>
    </recommendedName>
</protein>
<evidence type="ECO:0000256" key="2">
    <source>
        <dbReference type="ARBA" id="ARBA00012925"/>
    </source>
</evidence>
<dbReference type="GO" id="GO:0008270">
    <property type="term" value="F:zinc ion binding"/>
    <property type="evidence" value="ECO:0007669"/>
    <property type="project" value="InterPro"/>
</dbReference>
<dbReference type="PROSITE" id="PS51144">
    <property type="entry name" value="ALPHA_CA_2"/>
    <property type="match status" value="1"/>
</dbReference>
<comment type="catalytic activity">
    <reaction evidence="6">
        <text>hydrogencarbonate + H(+) = CO2 + H2O</text>
        <dbReference type="Rhea" id="RHEA:10748"/>
        <dbReference type="ChEBI" id="CHEBI:15377"/>
        <dbReference type="ChEBI" id="CHEBI:15378"/>
        <dbReference type="ChEBI" id="CHEBI:16526"/>
        <dbReference type="ChEBI" id="CHEBI:17544"/>
        <dbReference type="EC" id="4.2.1.1"/>
    </reaction>
</comment>
<dbReference type="GO" id="GO:0004089">
    <property type="term" value="F:carbonate dehydratase activity"/>
    <property type="evidence" value="ECO:0007669"/>
    <property type="project" value="UniProtKB-EC"/>
</dbReference>
<dbReference type="CDD" id="cd03124">
    <property type="entry name" value="alpha_CA_prokaryotic_like"/>
    <property type="match status" value="1"/>
</dbReference>
<feature type="chain" id="PRO_5012784491" description="carbonic anhydrase" evidence="7">
    <location>
        <begin position="28"/>
        <end position="265"/>
    </location>
</feature>
<evidence type="ECO:0000313" key="10">
    <source>
        <dbReference type="Proteomes" id="UP000216361"/>
    </source>
</evidence>
<accession>A0A255XLT7</accession>
<proteinExistence type="inferred from homology"/>
<keyword evidence="4" id="KW-0862">Zinc</keyword>
<organism evidence="9 10">
    <name type="scientific">Elstera cyanobacteriorum</name>
    <dbReference type="NCBI Taxonomy" id="2022747"/>
    <lineage>
        <taxon>Bacteria</taxon>
        <taxon>Pseudomonadati</taxon>
        <taxon>Pseudomonadota</taxon>
        <taxon>Alphaproteobacteria</taxon>
        <taxon>Rhodospirillales</taxon>
        <taxon>Rhodospirillaceae</taxon>
        <taxon>Elstera</taxon>
    </lineage>
</organism>
<evidence type="ECO:0000256" key="3">
    <source>
        <dbReference type="ARBA" id="ARBA00022723"/>
    </source>
</evidence>
<sequence length="265" mass="29173">MQMNTANRRRFVPLLLACLGLAAPAWGQTPPAPVPAAPQPPADIPWAYSGLSGPADWGKLKPEFKTCDAGTEQSPLNLRDGIKADLGGLYIDYREGLVTRTHTGKTLVIGAPDGSRLLLGRKVYQLTQVEFHHPSEHKLNGKSFPLEVQFFHRAEDGSPAVTAVFIETGYENSALRPLLTNPPTPSSEARLPEPIRLDALIPDDRAYFRYMGSLTTPPCTEGVLWTVFRRPVQASQAQIDALTKLFPPNARPTQSLNRRFLLETL</sequence>
<dbReference type="Gene3D" id="3.10.200.10">
    <property type="entry name" value="Alpha carbonic anhydrase"/>
    <property type="match status" value="1"/>
</dbReference>
<dbReference type="InterPro" id="IPR023561">
    <property type="entry name" value="Carbonic_anhydrase_a-class"/>
</dbReference>
<feature type="signal peptide" evidence="7">
    <location>
        <begin position="1"/>
        <end position="27"/>
    </location>
</feature>
<dbReference type="SMART" id="SM01057">
    <property type="entry name" value="Carb_anhydrase"/>
    <property type="match status" value="1"/>
</dbReference>
<dbReference type="InterPro" id="IPR036398">
    <property type="entry name" value="CA_dom_sf"/>
</dbReference>
<dbReference type="PANTHER" id="PTHR18952">
    <property type="entry name" value="CARBONIC ANHYDRASE"/>
    <property type="match status" value="1"/>
</dbReference>
<dbReference type="EC" id="4.2.1.1" evidence="2"/>
<evidence type="ECO:0000313" key="9">
    <source>
        <dbReference type="EMBL" id="OYQ17354.1"/>
    </source>
</evidence>
<dbReference type="OrthoDB" id="5327615at2"/>
<dbReference type="InterPro" id="IPR001148">
    <property type="entry name" value="CA_dom"/>
</dbReference>
<comment type="similarity">
    <text evidence="1">Belongs to the alpha-carbonic anhydrase family.</text>
</comment>
<dbReference type="SUPFAM" id="SSF51069">
    <property type="entry name" value="Carbonic anhydrase"/>
    <property type="match status" value="1"/>
</dbReference>
<dbReference type="Proteomes" id="UP000216361">
    <property type="component" value="Unassembled WGS sequence"/>
</dbReference>
<keyword evidence="10" id="KW-1185">Reference proteome</keyword>
<evidence type="ECO:0000256" key="6">
    <source>
        <dbReference type="ARBA" id="ARBA00048348"/>
    </source>
</evidence>
<dbReference type="AlphaFoldDB" id="A0A255XLT7"/>
<dbReference type="InterPro" id="IPR041891">
    <property type="entry name" value="Alpha_CA_prokaryot-like"/>
</dbReference>
<comment type="caution">
    <text evidence="9">The sequence shown here is derived from an EMBL/GenBank/DDBJ whole genome shotgun (WGS) entry which is preliminary data.</text>
</comment>
<evidence type="ECO:0000256" key="1">
    <source>
        <dbReference type="ARBA" id="ARBA00010718"/>
    </source>
</evidence>
<dbReference type="RefSeq" id="WP_094410004.1">
    <property type="nucleotide sequence ID" value="NZ_BMJZ01000005.1"/>
</dbReference>
<feature type="domain" description="Alpha-carbonic anhydrase" evidence="8">
    <location>
        <begin position="44"/>
        <end position="265"/>
    </location>
</feature>
<dbReference type="EMBL" id="NOXS01000034">
    <property type="protein sequence ID" value="OYQ17354.1"/>
    <property type="molecule type" value="Genomic_DNA"/>
</dbReference>
<dbReference type="Pfam" id="PF00194">
    <property type="entry name" value="Carb_anhydrase"/>
    <property type="match status" value="1"/>
</dbReference>
<evidence type="ECO:0000256" key="7">
    <source>
        <dbReference type="SAM" id="SignalP"/>
    </source>
</evidence>